<organism evidence="4">
    <name type="scientific">Echinostoma caproni</name>
    <dbReference type="NCBI Taxonomy" id="27848"/>
    <lineage>
        <taxon>Eukaryota</taxon>
        <taxon>Metazoa</taxon>
        <taxon>Spiralia</taxon>
        <taxon>Lophotrochozoa</taxon>
        <taxon>Platyhelminthes</taxon>
        <taxon>Trematoda</taxon>
        <taxon>Digenea</taxon>
        <taxon>Plagiorchiida</taxon>
        <taxon>Echinostomata</taxon>
        <taxon>Echinostomatoidea</taxon>
        <taxon>Echinostomatidae</taxon>
        <taxon>Echinostoma</taxon>
    </lineage>
</organism>
<dbReference type="EMBL" id="UZAN01039753">
    <property type="protein sequence ID" value="VDP67052.1"/>
    <property type="molecule type" value="Genomic_DNA"/>
</dbReference>
<proteinExistence type="predicted"/>
<keyword evidence="3" id="KW-1185">Reference proteome</keyword>
<sequence length="214" mass="23698">MQLRNTDSGCFIIFYYLCECTGRNGPNQSKRFIALTNKSAVFSAYVTRTMYGKLQPDIWSQLSAPQSTQKIILGAPIPIDNESLFRLPNQSKICETFINSYYLDWDASTTNANSISEALGVPKPPLPRPSKAPWSTTGGWSEPSAVSSHNSRAHSSYPLTGRTSGRDVYYENASGATRVTLYTFTTPLYPANYPAQIDCIKIIRGDVTAINCRD</sequence>
<evidence type="ECO:0000256" key="1">
    <source>
        <dbReference type="SAM" id="MobiDB-lite"/>
    </source>
</evidence>
<feature type="region of interest" description="Disordered" evidence="1">
    <location>
        <begin position="118"/>
        <end position="159"/>
    </location>
</feature>
<evidence type="ECO:0000313" key="2">
    <source>
        <dbReference type="EMBL" id="VDP67052.1"/>
    </source>
</evidence>
<accession>A0A183A6R1</accession>
<dbReference type="WBParaSite" id="ECPE_0000264901-mRNA-1">
    <property type="protein sequence ID" value="ECPE_0000264901-mRNA-1"/>
    <property type="gene ID" value="ECPE_0000264901"/>
</dbReference>
<name>A0A183A6R1_9TREM</name>
<reference evidence="4" key="1">
    <citation type="submission" date="2016-06" db="UniProtKB">
        <authorList>
            <consortium name="WormBaseParasite"/>
        </authorList>
    </citation>
    <scope>IDENTIFICATION</scope>
</reference>
<feature type="compositionally biased region" description="Polar residues" evidence="1">
    <location>
        <begin position="134"/>
        <end position="159"/>
    </location>
</feature>
<protein>
    <submittedName>
        <fullName evidence="4">CUB domain-containing protein</fullName>
    </submittedName>
</protein>
<dbReference type="OrthoDB" id="6284955at2759"/>
<evidence type="ECO:0000313" key="4">
    <source>
        <dbReference type="WBParaSite" id="ECPE_0000264901-mRNA-1"/>
    </source>
</evidence>
<dbReference type="AlphaFoldDB" id="A0A183A6R1"/>
<dbReference type="Proteomes" id="UP000272942">
    <property type="component" value="Unassembled WGS sequence"/>
</dbReference>
<gene>
    <name evidence="2" type="ORF">ECPE_LOCUS2646</name>
</gene>
<reference evidence="2 3" key="2">
    <citation type="submission" date="2018-11" db="EMBL/GenBank/DDBJ databases">
        <authorList>
            <consortium name="Pathogen Informatics"/>
        </authorList>
    </citation>
    <scope>NUCLEOTIDE SEQUENCE [LARGE SCALE GENOMIC DNA]</scope>
    <source>
        <strain evidence="2 3">Egypt</strain>
    </source>
</reference>
<evidence type="ECO:0000313" key="3">
    <source>
        <dbReference type="Proteomes" id="UP000272942"/>
    </source>
</evidence>